<evidence type="ECO:0000313" key="6">
    <source>
        <dbReference type="Proteomes" id="UP000261600"/>
    </source>
</evidence>
<dbReference type="InterPro" id="IPR013783">
    <property type="entry name" value="Ig-like_fold"/>
</dbReference>
<proteinExistence type="predicted"/>
<dbReference type="Pfam" id="PF13927">
    <property type="entry name" value="Ig_3"/>
    <property type="match status" value="1"/>
</dbReference>
<keyword evidence="3" id="KW-0732">Signal</keyword>
<dbReference type="SMART" id="SM00409">
    <property type="entry name" value="IG"/>
    <property type="match status" value="2"/>
</dbReference>
<evidence type="ECO:0000313" key="5">
    <source>
        <dbReference type="Ensembl" id="ENSMALP00000032718.1"/>
    </source>
</evidence>
<evidence type="ECO:0000256" key="2">
    <source>
        <dbReference type="SAM" id="Phobius"/>
    </source>
</evidence>
<dbReference type="SUPFAM" id="SSF48726">
    <property type="entry name" value="Immunoglobulin"/>
    <property type="match status" value="2"/>
</dbReference>
<dbReference type="PANTHER" id="PTHR11422:SF6">
    <property type="entry name" value="HEMICENTIN-1 ISOFORM X1"/>
    <property type="match status" value="1"/>
</dbReference>
<feature type="domain" description="Ig-like" evidence="4">
    <location>
        <begin position="115"/>
        <end position="176"/>
    </location>
</feature>
<sequence length="308" mass="34097">NNWIVCHLLGALFAAGEVFHTKTGKRVTLECGFNSIAKNQKWSRGSQQIISDDADFRKYVPLGQRSSLRANNLVISSVTKKDAGTFTCEADHYKKEHTLLVVSVWTSPHGILQVGSNAVLQCNVSGLNPGSTVQWKKPDGSLAANPVHLSPVALSHNGIWACSFSHYGQHYSETLQVMVYASSAKSSRVDPTTPCPVCTDVSVLTSVEQLDWWVWVTVAVGSLAVVLLMVLIIVLVNRIRRRKVTKENYAENLHLFVKTSLCSLYRSPAAAAKPQQGRRKEKPSALLMESHESQIKEKRDSEKARMKE</sequence>
<feature type="chain" id="PRO_5018555958" description="Ig-like domain-containing protein" evidence="3">
    <location>
        <begin position="21"/>
        <end position="308"/>
    </location>
</feature>
<dbReference type="InterPro" id="IPR003598">
    <property type="entry name" value="Ig_sub2"/>
</dbReference>
<dbReference type="Gene3D" id="2.60.40.10">
    <property type="entry name" value="Immunoglobulins"/>
    <property type="match status" value="2"/>
</dbReference>
<evidence type="ECO:0000256" key="1">
    <source>
        <dbReference type="SAM" id="MobiDB-lite"/>
    </source>
</evidence>
<name>A0A3Q3KRW5_MONAL</name>
<feature type="compositionally biased region" description="Basic and acidic residues" evidence="1">
    <location>
        <begin position="289"/>
        <end position="308"/>
    </location>
</feature>
<keyword evidence="2" id="KW-0812">Transmembrane</keyword>
<keyword evidence="2" id="KW-0472">Membrane</keyword>
<dbReference type="PROSITE" id="PS50835">
    <property type="entry name" value="IG_LIKE"/>
    <property type="match status" value="2"/>
</dbReference>
<feature type="signal peptide" evidence="3">
    <location>
        <begin position="1"/>
        <end position="20"/>
    </location>
</feature>
<dbReference type="PANTHER" id="PTHR11422">
    <property type="entry name" value="T-CELL SURFACE GLYCOPROTEIN CD4"/>
    <property type="match status" value="1"/>
</dbReference>
<dbReference type="Proteomes" id="UP000261600">
    <property type="component" value="Unplaced"/>
</dbReference>
<protein>
    <recommendedName>
        <fullName evidence="4">Ig-like domain-containing protein</fullName>
    </recommendedName>
</protein>
<evidence type="ECO:0000259" key="4">
    <source>
        <dbReference type="PROSITE" id="PS50835"/>
    </source>
</evidence>
<dbReference type="InterPro" id="IPR007110">
    <property type="entry name" value="Ig-like_dom"/>
</dbReference>
<feature type="transmembrane region" description="Helical" evidence="2">
    <location>
        <begin position="212"/>
        <end position="236"/>
    </location>
</feature>
<reference evidence="5" key="1">
    <citation type="submission" date="2025-08" db="UniProtKB">
        <authorList>
            <consortium name="Ensembl"/>
        </authorList>
    </citation>
    <scope>IDENTIFICATION</scope>
</reference>
<dbReference type="SMART" id="SM00408">
    <property type="entry name" value="IGc2"/>
    <property type="match status" value="2"/>
</dbReference>
<keyword evidence="6" id="KW-1185">Reference proteome</keyword>
<dbReference type="AlphaFoldDB" id="A0A3Q3KRW5"/>
<dbReference type="InterPro" id="IPR036179">
    <property type="entry name" value="Ig-like_dom_sf"/>
</dbReference>
<evidence type="ECO:0000256" key="3">
    <source>
        <dbReference type="SAM" id="SignalP"/>
    </source>
</evidence>
<organism evidence="5 6">
    <name type="scientific">Monopterus albus</name>
    <name type="common">Swamp eel</name>
    <dbReference type="NCBI Taxonomy" id="43700"/>
    <lineage>
        <taxon>Eukaryota</taxon>
        <taxon>Metazoa</taxon>
        <taxon>Chordata</taxon>
        <taxon>Craniata</taxon>
        <taxon>Vertebrata</taxon>
        <taxon>Euteleostomi</taxon>
        <taxon>Actinopterygii</taxon>
        <taxon>Neopterygii</taxon>
        <taxon>Teleostei</taxon>
        <taxon>Neoteleostei</taxon>
        <taxon>Acanthomorphata</taxon>
        <taxon>Anabantaria</taxon>
        <taxon>Synbranchiformes</taxon>
        <taxon>Synbranchidae</taxon>
        <taxon>Monopterus</taxon>
    </lineage>
</organism>
<keyword evidence="2" id="KW-1133">Transmembrane helix</keyword>
<dbReference type="Ensembl" id="ENSMALT00000033278.1">
    <property type="protein sequence ID" value="ENSMALP00000032718.1"/>
    <property type="gene ID" value="ENSMALG00000022512.1"/>
</dbReference>
<dbReference type="InterPro" id="IPR003599">
    <property type="entry name" value="Ig_sub"/>
</dbReference>
<accession>A0A3Q3KRW5</accession>
<reference evidence="5" key="2">
    <citation type="submission" date="2025-09" db="UniProtKB">
        <authorList>
            <consortium name="Ensembl"/>
        </authorList>
    </citation>
    <scope>IDENTIFICATION</scope>
</reference>
<feature type="region of interest" description="Disordered" evidence="1">
    <location>
        <begin position="268"/>
        <end position="308"/>
    </location>
</feature>
<feature type="domain" description="Ig-like" evidence="4">
    <location>
        <begin position="24"/>
        <end position="100"/>
    </location>
</feature>
<dbReference type="CDD" id="cd00096">
    <property type="entry name" value="Ig"/>
    <property type="match status" value="1"/>
</dbReference>
<dbReference type="STRING" id="43700.ENSMALP00000032718"/>